<organism evidence="1 2">
    <name type="scientific">Paractinoplanes ferrugineus</name>
    <dbReference type="NCBI Taxonomy" id="113564"/>
    <lineage>
        <taxon>Bacteria</taxon>
        <taxon>Bacillati</taxon>
        <taxon>Actinomycetota</taxon>
        <taxon>Actinomycetes</taxon>
        <taxon>Micromonosporales</taxon>
        <taxon>Micromonosporaceae</taxon>
        <taxon>Paractinoplanes</taxon>
    </lineage>
</organism>
<evidence type="ECO:0000313" key="2">
    <source>
        <dbReference type="Proteomes" id="UP000598174"/>
    </source>
</evidence>
<sequence length="89" mass="9439">MSDAPYGLHPPTVADAHDALHRVHGADGPRIWAALLAGAGVTGQEPDALDRLLPVLDRADEVTQLCAQALRIRLTSYTCLAAAHSMTRS</sequence>
<proteinExistence type="predicted"/>
<dbReference type="RefSeq" id="WP_203817578.1">
    <property type="nucleotide sequence ID" value="NZ_BAAABP010000032.1"/>
</dbReference>
<evidence type="ECO:0000313" key="1">
    <source>
        <dbReference type="EMBL" id="GIE11044.1"/>
    </source>
</evidence>
<keyword evidence="2" id="KW-1185">Reference proteome</keyword>
<name>A0A919MDX7_9ACTN</name>
<protein>
    <submittedName>
        <fullName evidence="1">Uncharacterized protein</fullName>
    </submittedName>
</protein>
<dbReference type="EMBL" id="BOMM01000022">
    <property type="protein sequence ID" value="GIE11044.1"/>
    <property type="molecule type" value="Genomic_DNA"/>
</dbReference>
<dbReference type="Proteomes" id="UP000598174">
    <property type="component" value="Unassembled WGS sequence"/>
</dbReference>
<reference evidence="1" key="1">
    <citation type="submission" date="2021-01" db="EMBL/GenBank/DDBJ databases">
        <title>Whole genome shotgun sequence of Actinoplanes ferrugineus NBRC 15555.</title>
        <authorList>
            <person name="Komaki H."/>
            <person name="Tamura T."/>
        </authorList>
    </citation>
    <scope>NUCLEOTIDE SEQUENCE</scope>
    <source>
        <strain evidence="1">NBRC 15555</strain>
    </source>
</reference>
<comment type="caution">
    <text evidence="1">The sequence shown here is derived from an EMBL/GenBank/DDBJ whole genome shotgun (WGS) entry which is preliminary data.</text>
</comment>
<gene>
    <name evidence="1" type="ORF">Afe05nite_28840</name>
</gene>
<dbReference type="AlphaFoldDB" id="A0A919MDX7"/>
<accession>A0A919MDX7</accession>